<dbReference type="GO" id="GO:0008168">
    <property type="term" value="F:methyltransferase activity"/>
    <property type="evidence" value="ECO:0007669"/>
    <property type="project" value="InterPro"/>
</dbReference>
<accession>A0A0H5PXZ2</accession>
<organism evidence="1">
    <name type="scientific">uncultured prokaryote</name>
    <dbReference type="NCBI Taxonomy" id="198431"/>
    <lineage>
        <taxon>unclassified sequences</taxon>
        <taxon>environmental samples</taxon>
    </lineage>
</organism>
<dbReference type="PROSITE" id="PS00092">
    <property type="entry name" value="N6_MTASE"/>
    <property type="match status" value="1"/>
</dbReference>
<sequence length="211" mass="24778">MASNADLNKANRAKKDEFYTQLTDIEKEMRHYEKHFENKTIFCNCDDPEYSHFWLYFQLNFFRLGLKKLVSTHYEADKPSYKMEIVRSEIEENRCKKGQSVGQLGYIPDYVKTPLEGNGDFRSPECIEILKEADIVITNPPFSLFREFVAQLMAYGKKFIIIGNMNALHYKEIFPLIQENKLWLGTSIRNGDREFRVPDSYPITASGYRIN</sequence>
<dbReference type="GO" id="GO:0003676">
    <property type="term" value="F:nucleic acid binding"/>
    <property type="evidence" value="ECO:0007669"/>
    <property type="project" value="InterPro"/>
</dbReference>
<dbReference type="InterPro" id="IPR025247">
    <property type="entry name" value="EcoRI-like_methylase"/>
</dbReference>
<dbReference type="Pfam" id="PF13651">
    <property type="entry name" value="EcoRI_methylase"/>
    <property type="match status" value="1"/>
</dbReference>
<dbReference type="AlphaFoldDB" id="A0A0H5PXZ2"/>
<protein>
    <recommendedName>
        <fullName evidence="2">Modification methylase</fullName>
    </recommendedName>
</protein>
<name>A0A0H5PXZ2_9ZZZZ</name>
<evidence type="ECO:0008006" key="2">
    <source>
        <dbReference type="Google" id="ProtNLM"/>
    </source>
</evidence>
<evidence type="ECO:0000313" key="1">
    <source>
        <dbReference type="EMBL" id="CRY94024.1"/>
    </source>
</evidence>
<dbReference type="InterPro" id="IPR002052">
    <property type="entry name" value="DNA_methylase_N6_adenine_CS"/>
</dbReference>
<reference evidence="1" key="1">
    <citation type="submission" date="2015-06" db="EMBL/GenBank/DDBJ databases">
        <authorList>
            <person name="Joergensen T."/>
        </authorList>
    </citation>
    <scope>NUCLEOTIDE SEQUENCE</scope>
    <source>
        <plasmid evidence="1">pRGRH0131</plasmid>
    </source>
</reference>
<reference evidence="1" key="2">
    <citation type="submission" date="2015-07" db="EMBL/GenBank/DDBJ databases">
        <title>Plasmids, circular viruses and viroids from rat gut.</title>
        <authorList>
            <person name="Jorgensen T.J."/>
            <person name="Hansen M.A."/>
            <person name="Xu Z."/>
            <person name="Tabak M.A."/>
            <person name="Sorensen S.J."/>
            <person name="Hansen L.H."/>
        </authorList>
    </citation>
    <scope>NUCLEOTIDE SEQUENCE</scope>
    <source>
        <plasmid evidence="1">pRGRH0131</plasmid>
    </source>
</reference>
<geneLocation type="plasmid" evidence="1">
    <name>pRGRH0131</name>
</geneLocation>
<dbReference type="GO" id="GO:0032259">
    <property type="term" value="P:methylation"/>
    <property type="evidence" value="ECO:0007669"/>
    <property type="project" value="InterPro"/>
</dbReference>
<proteinExistence type="predicted"/>
<keyword evidence="1" id="KW-0614">Plasmid</keyword>
<dbReference type="EMBL" id="LN852821">
    <property type="protein sequence ID" value="CRY94024.1"/>
    <property type="molecule type" value="Genomic_DNA"/>
</dbReference>